<evidence type="ECO:0000313" key="1">
    <source>
        <dbReference type="EMBL" id="CBA26568.1"/>
    </source>
</evidence>
<name>C9Y6S9_CURXX</name>
<reference evidence="1" key="1">
    <citation type="journal article" date="2010" name="Nature">
        <title>The Dynamic genome of Hydra.</title>
        <authorList>
            <person name="Chapman J.A."/>
            <person name="Kirkness E.F."/>
            <person name="Simakov O."/>
            <person name="Hampson S.E."/>
            <person name="Mitros T."/>
            <person name="Weinmaier T."/>
            <person name="Rattei T."/>
            <person name="Balasubramanian P.G."/>
            <person name="Borman J."/>
            <person name="Busam D."/>
            <person name="Disbennett K."/>
            <person name="Pfannkoch C."/>
            <person name="Sumin N."/>
            <person name="Sutton G."/>
            <person name="Viswanathan L."/>
            <person name="Walenz B."/>
            <person name="Goodstein D.M."/>
            <person name="Hellsten U."/>
            <person name="Kawashima T."/>
            <person name="Prochnik S.E."/>
            <person name="Putnam N.H."/>
            <person name="Shu S."/>
            <person name="Blumberg B."/>
            <person name="Dana C.E."/>
            <person name="Gee L."/>
            <person name="Kibler D.F."/>
            <person name="Law L."/>
            <person name="Lindgens D."/>
            <person name="Martinez D.E."/>
            <person name="Peng J."/>
            <person name="Wigge P.A."/>
            <person name="Bertulat B."/>
            <person name="Guder C."/>
            <person name="Nakamura Y."/>
            <person name="Ozbek S."/>
            <person name="Watanabe H."/>
            <person name="Khalturin K."/>
            <person name="Hemmrich G."/>
            <person name="Franke A."/>
            <person name="Augustin R."/>
            <person name="Fraune S."/>
            <person name="Hayakawa E."/>
            <person name="Hayakawa S."/>
            <person name="Hirose M."/>
            <person name="Hwang J."/>
            <person name="Ikeo K."/>
            <person name="Nishimiya-Fujisawa C."/>
            <person name="Ogura A."/>
            <person name="Takahashi T."/>
            <person name="Steinmetz P.R."/>
            <person name="Zhang X."/>
            <person name="Aufschnaiter R."/>
            <person name="Eder M.K."/>
            <person name="Gorny A.K."/>
            <person name="Salvenmoser W."/>
            <person name="Heimberg A.M."/>
            <person name="Wheeler B.M."/>
            <person name="Peterson K.J."/>
            <person name="Boettger A."/>
            <person name="Tischler P."/>
            <person name="Wolf A."/>
            <person name="Gojobori T."/>
            <person name="Remington K.A."/>
            <person name="Strausberg R.L."/>
            <person name="Venter J."/>
            <person name="Technau U."/>
            <person name="Hobmayer B."/>
            <person name="Bosch T.C."/>
            <person name="Holstein T.W."/>
            <person name="Fujisawa T."/>
            <person name="Bode H.R."/>
            <person name="David C.N."/>
            <person name="Rokhsar D.S."/>
            <person name="Steele R.E."/>
        </authorList>
    </citation>
    <scope>NUCLEOTIDE SEQUENCE</scope>
</reference>
<gene>
    <name evidence="1" type="ORF">Csp_E36560</name>
</gene>
<sequence>MIKKESNAYKQIKDNIAKLTIIQQATEFSPQKLVHIHLVYCTDLLEIMDVEKLNAKSFYKYFIKESCKYLKENQTNKAYQTILESVKENYLTKKYFGADYYEIVKDYKEQESPLKEFVLDGYKTIFPITPDMSKADVARRNQKLGKISVKHWIGDIVNYEYFHQAPNFMQTNVKNAIQMAEIFLHNLVSDKDLDSEIMKLSSNLYLEEKLAPKSIQIKRKLVKI</sequence>
<accession>C9Y6S9</accession>
<proteinExistence type="predicted"/>
<protein>
    <submittedName>
        <fullName evidence="1">Uncharacterized protein</fullName>
    </submittedName>
</protein>
<dbReference type="AlphaFoldDB" id="C9Y6S9"/>
<organism evidence="1">
    <name type="scientific">Curvibacter symbiont subsp. Hydra magnipapillata</name>
    <dbReference type="NCBI Taxonomy" id="667019"/>
    <lineage>
        <taxon>Bacteria</taxon>
        <taxon>Pseudomonadati</taxon>
        <taxon>Pseudomonadota</taxon>
        <taxon>Betaproteobacteria</taxon>
        <taxon>Burkholderiales</taxon>
        <taxon>Comamonadaceae</taxon>
        <taxon>Curvibacter</taxon>
    </lineage>
</organism>
<dbReference type="EMBL" id="FN543101">
    <property type="protein sequence ID" value="CBA26568.1"/>
    <property type="molecule type" value="Genomic_DNA"/>
</dbReference>